<organism evidence="1 2">
    <name type="scientific">Paradesertivirga mongoliensis</name>
    <dbReference type="NCBI Taxonomy" id="2100740"/>
    <lineage>
        <taxon>Bacteria</taxon>
        <taxon>Pseudomonadati</taxon>
        <taxon>Bacteroidota</taxon>
        <taxon>Sphingobacteriia</taxon>
        <taxon>Sphingobacteriales</taxon>
        <taxon>Sphingobacteriaceae</taxon>
        <taxon>Paradesertivirga</taxon>
    </lineage>
</organism>
<sequence length="86" mass="10048">MKSILLKLDDKLFEDIEEQVKELKTSRSNYLKTALKAYNSYLKRKSLEAQLKKEITIINESCSDGELLDEFNDASLIDLEKYLDEK</sequence>
<evidence type="ECO:0000313" key="2">
    <source>
        <dbReference type="Proteomes" id="UP001597387"/>
    </source>
</evidence>
<evidence type="ECO:0008006" key="3">
    <source>
        <dbReference type="Google" id="ProtNLM"/>
    </source>
</evidence>
<dbReference type="EMBL" id="JBHUHZ010000001">
    <property type="protein sequence ID" value="MFD2161944.1"/>
    <property type="molecule type" value="Genomic_DNA"/>
</dbReference>
<dbReference type="RefSeq" id="WP_255898249.1">
    <property type="nucleotide sequence ID" value="NZ_JAFMZO010000001.1"/>
</dbReference>
<proteinExistence type="predicted"/>
<name>A0ABW4ZIU4_9SPHI</name>
<dbReference type="InterPro" id="IPR013321">
    <property type="entry name" value="Arc_rbn_hlx_hlx"/>
</dbReference>
<evidence type="ECO:0000313" key="1">
    <source>
        <dbReference type="EMBL" id="MFD2161944.1"/>
    </source>
</evidence>
<accession>A0ABW4ZIU4</accession>
<dbReference type="Gene3D" id="1.10.1220.10">
    <property type="entry name" value="Met repressor-like"/>
    <property type="match status" value="1"/>
</dbReference>
<protein>
    <recommendedName>
        <fullName evidence="3">Ribbon-helix-helix protein CopG domain-containing protein</fullName>
    </recommendedName>
</protein>
<comment type="caution">
    <text evidence="1">The sequence shown here is derived from an EMBL/GenBank/DDBJ whole genome shotgun (WGS) entry which is preliminary data.</text>
</comment>
<gene>
    <name evidence="1" type="ORF">ACFSJU_06025</name>
</gene>
<keyword evidence="2" id="KW-1185">Reference proteome</keyword>
<reference evidence="2" key="1">
    <citation type="journal article" date="2019" name="Int. J. Syst. Evol. Microbiol.">
        <title>The Global Catalogue of Microorganisms (GCM) 10K type strain sequencing project: providing services to taxonomists for standard genome sequencing and annotation.</title>
        <authorList>
            <consortium name="The Broad Institute Genomics Platform"/>
            <consortium name="The Broad Institute Genome Sequencing Center for Infectious Disease"/>
            <person name="Wu L."/>
            <person name="Ma J."/>
        </authorList>
    </citation>
    <scope>NUCLEOTIDE SEQUENCE [LARGE SCALE GENOMIC DNA]</scope>
    <source>
        <strain evidence="2">KCTC 42217</strain>
    </source>
</reference>
<dbReference type="Proteomes" id="UP001597387">
    <property type="component" value="Unassembled WGS sequence"/>
</dbReference>